<gene>
    <name evidence="2" type="ORF">GC098_11575</name>
</gene>
<keyword evidence="1" id="KW-0812">Transmembrane</keyword>
<name>A0ABX1XU36_9BACL</name>
<feature type="transmembrane region" description="Helical" evidence="1">
    <location>
        <begin position="34"/>
        <end position="58"/>
    </location>
</feature>
<feature type="transmembrane region" description="Helical" evidence="1">
    <location>
        <begin position="135"/>
        <end position="153"/>
    </location>
</feature>
<dbReference type="Pfam" id="PF07187">
    <property type="entry name" value="DUF1405"/>
    <property type="match status" value="1"/>
</dbReference>
<dbReference type="PANTHER" id="PTHR40042">
    <property type="entry name" value="HYPOTHETICAL MEMBRANE SPANNING PROTEIN"/>
    <property type="match status" value="1"/>
</dbReference>
<dbReference type="EMBL" id="WHOA01000089">
    <property type="protein sequence ID" value="NOU72052.1"/>
    <property type="molecule type" value="Genomic_DNA"/>
</dbReference>
<dbReference type="PANTHER" id="PTHR40042:SF1">
    <property type="entry name" value="DUF1405 DOMAIN-CONTAINING PROTEIN"/>
    <property type="match status" value="1"/>
</dbReference>
<reference evidence="2 3" key="1">
    <citation type="submission" date="2019-10" db="EMBL/GenBank/DDBJ databases">
        <title>Description of Paenibacillus terrestris sp. nov.</title>
        <authorList>
            <person name="Carlier A."/>
            <person name="Qi S."/>
        </authorList>
    </citation>
    <scope>NUCLEOTIDE SEQUENCE [LARGE SCALE GENOMIC DNA]</scope>
    <source>
        <strain evidence="2 3">LMG 31458</strain>
    </source>
</reference>
<accession>A0ABX1XU36</accession>
<keyword evidence="3" id="KW-1185">Reference proteome</keyword>
<dbReference type="InterPro" id="IPR009845">
    <property type="entry name" value="DUF1405"/>
</dbReference>
<feature type="transmembrane region" description="Helical" evidence="1">
    <location>
        <begin position="173"/>
        <end position="194"/>
    </location>
</feature>
<evidence type="ECO:0000256" key="1">
    <source>
        <dbReference type="SAM" id="Phobius"/>
    </source>
</evidence>
<organism evidence="2 3">
    <name type="scientific">Paenibacillus phytorum</name>
    <dbReference type="NCBI Taxonomy" id="2654977"/>
    <lineage>
        <taxon>Bacteria</taxon>
        <taxon>Bacillati</taxon>
        <taxon>Bacillota</taxon>
        <taxon>Bacilli</taxon>
        <taxon>Bacillales</taxon>
        <taxon>Paenibacillaceae</taxon>
        <taxon>Paenibacillus</taxon>
    </lineage>
</organism>
<comment type="caution">
    <text evidence="2">The sequence shown here is derived from an EMBL/GenBank/DDBJ whole genome shotgun (WGS) entry which is preliminary data.</text>
</comment>
<sequence>MLWAFFISNLLGTIYGYEWYWAQMVDTIANYPVWYVYFVPDSPTASLFFTLSIGFLLMNRSLDQQPSKLYRAIRGFVEAFALITSFKYGIWAVAMIWTGAWQGVPVGWDGWMLTGSHLAMAVEALLFVRWYRYRLTAIIIVAIWTFWNDFMDYEKGVFPRLPDVLVDNYLSNIEWFTVGLSMTGILIAVVCLLIRKKRST</sequence>
<feature type="transmembrane region" description="Helical" evidence="1">
    <location>
        <begin position="79"/>
        <end position="98"/>
    </location>
</feature>
<proteinExistence type="predicted"/>
<dbReference type="Proteomes" id="UP000616779">
    <property type="component" value="Unassembled WGS sequence"/>
</dbReference>
<keyword evidence="1" id="KW-0472">Membrane</keyword>
<keyword evidence="1" id="KW-1133">Transmembrane helix</keyword>
<evidence type="ECO:0000313" key="2">
    <source>
        <dbReference type="EMBL" id="NOU72052.1"/>
    </source>
</evidence>
<evidence type="ECO:0000313" key="3">
    <source>
        <dbReference type="Proteomes" id="UP000616779"/>
    </source>
</evidence>
<feature type="transmembrane region" description="Helical" evidence="1">
    <location>
        <begin position="110"/>
        <end position="128"/>
    </location>
</feature>
<protein>
    <submittedName>
        <fullName evidence="2">DUF1405 domain-containing protein</fullName>
    </submittedName>
</protein>